<keyword evidence="11" id="KW-1185">Reference proteome</keyword>
<feature type="domain" description="PPIase FKBP-type" evidence="9">
    <location>
        <begin position="243"/>
        <end position="331"/>
    </location>
</feature>
<dbReference type="HOGENOM" id="CLU_053307_0_1_11"/>
<feature type="chain" id="PRO_5003367036" description="peptidylprolyl isomerase" evidence="8">
    <location>
        <begin position="32"/>
        <end position="331"/>
    </location>
</feature>
<dbReference type="InterPro" id="IPR001179">
    <property type="entry name" value="PPIase_FKBP_dom"/>
</dbReference>
<dbReference type="RefSeq" id="WP_013882178.1">
    <property type="nucleotide sequence ID" value="NC_015671.1"/>
</dbReference>
<dbReference type="KEGG" id="cga:Celgi_0116"/>
<evidence type="ECO:0000256" key="1">
    <source>
        <dbReference type="ARBA" id="ARBA00000971"/>
    </source>
</evidence>
<comment type="catalytic activity">
    <reaction evidence="1 6">
        <text>[protein]-peptidylproline (omega=180) = [protein]-peptidylproline (omega=0)</text>
        <dbReference type="Rhea" id="RHEA:16237"/>
        <dbReference type="Rhea" id="RHEA-COMP:10747"/>
        <dbReference type="Rhea" id="RHEA-COMP:10748"/>
        <dbReference type="ChEBI" id="CHEBI:83833"/>
        <dbReference type="ChEBI" id="CHEBI:83834"/>
        <dbReference type="EC" id="5.2.1.8"/>
    </reaction>
</comment>
<dbReference type="GO" id="GO:0003755">
    <property type="term" value="F:peptidyl-prolyl cis-trans isomerase activity"/>
    <property type="evidence" value="ECO:0007669"/>
    <property type="project" value="UniProtKB-KW"/>
</dbReference>
<accession>F8A2T1</accession>
<dbReference type="PANTHER" id="PTHR43811">
    <property type="entry name" value="FKBP-TYPE PEPTIDYL-PROLYL CIS-TRANS ISOMERASE FKPA"/>
    <property type="match status" value="1"/>
</dbReference>
<dbReference type="Pfam" id="PF00254">
    <property type="entry name" value="FKBP_C"/>
    <property type="match status" value="1"/>
</dbReference>
<comment type="similarity">
    <text evidence="2">Belongs to the FKBP-type PPIase family.</text>
</comment>
<evidence type="ECO:0000256" key="6">
    <source>
        <dbReference type="PROSITE-ProRule" id="PRU00277"/>
    </source>
</evidence>
<keyword evidence="8" id="KW-0732">Signal</keyword>
<organism evidence="10 11">
    <name type="scientific">Cellulomonas gilvus (strain ATCC 13127 / NRRL B-14078)</name>
    <name type="common">Cellvibrio gilvus</name>
    <dbReference type="NCBI Taxonomy" id="593907"/>
    <lineage>
        <taxon>Bacteria</taxon>
        <taxon>Bacillati</taxon>
        <taxon>Actinomycetota</taxon>
        <taxon>Actinomycetes</taxon>
        <taxon>Micrococcales</taxon>
        <taxon>Cellulomonadaceae</taxon>
        <taxon>Cellulomonas</taxon>
    </lineage>
</organism>
<feature type="compositionally biased region" description="Polar residues" evidence="7">
    <location>
        <begin position="33"/>
        <end position="42"/>
    </location>
</feature>
<evidence type="ECO:0000256" key="7">
    <source>
        <dbReference type="SAM" id="MobiDB-lite"/>
    </source>
</evidence>
<evidence type="ECO:0000256" key="8">
    <source>
        <dbReference type="SAM" id="SignalP"/>
    </source>
</evidence>
<dbReference type="PROSITE" id="PS51257">
    <property type="entry name" value="PROKAR_LIPOPROTEIN"/>
    <property type="match status" value="1"/>
</dbReference>
<dbReference type="Gene3D" id="3.10.50.40">
    <property type="match status" value="1"/>
</dbReference>
<gene>
    <name evidence="10" type="ordered locus">Celgi_0116</name>
</gene>
<name>F8A2T1_CELGA</name>
<protein>
    <recommendedName>
        <fullName evidence="3 6">peptidylprolyl isomerase</fullName>
        <ecNumber evidence="3 6">5.2.1.8</ecNumber>
    </recommendedName>
</protein>
<dbReference type="SUPFAM" id="SSF54534">
    <property type="entry name" value="FKBP-like"/>
    <property type="match status" value="2"/>
</dbReference>
<dbReference type="PANTHER" id="PTHR43811:SF19">
    <property type="entry name" value="39 KDA FK506-BINDING NUCLEAR PROTEIN"/>
    <property type="match status" value="1"/>
</dbReference>
<keyword evidence="4 6" id="KW-0697">Rotamase</keyword>
<sequence precursor="true">MHATTTRRTRAHRVAATVAAAALALTLAACGDDNSSTESKPNATTSASADPSADPSAAPTAAATASAEDIAALESVKVEGKPGTQPTITLPEKPFTVSANVARVVDEGSGDAIADGDLIELGLTAVDGSDGKILGSTHDGEATGTWTVGSALPVLDDLLTTVKFGAQILMALPQDTTTVYVVEPLRVIPLRAEGKAVAPKDGLPTVKLGEDGAPTITPAKGDAPTELVVQPLIEGTGKTVEAGDNVLVQYSGVLWDGTAFDSSWGEGRTPFTVANVGQAQVIDGWNEGLVGQKVGSQVLLVVPPEKGYKDQQQGAIPPNSTLVFVVDILFA</sequence>
<dbReference type="OrthoDB" id="25996at2"/>
<dbReference type="EC" id="5.2.1.8" evidence="3 6"/>
<dbReference type="InterPro" id="IPR046357">
    <property type="entry name" value="PPIase_dom_sf"/>
</dbReference>
<dbReference type="eggNOG" id="COG0545">
    <property type="taxonomic scope" value="Bacteria"/>
</dbReference>
<dbReference type="EMBL" id="CP002665">
    <property type="protein sequence ID" value="AEI10648.1"/>
    <property type="molecule type" value="Genomic_DNA"/>
</dbReference>
<reference evidence="11" key="1">
    <citation type="submission" date="2011-04" db="EMBL/GenBank/DDBJ databases">
        <title>Complete sequence of Cellvibrio gilvus ATCC 13127.</title>
        <authorList>
            <person name="Lucas S."/>
            <person name="Han J."/>
            <person name="Lapidus A."/>
            <person name="Cheng J.-F."/>
            <person name="Goodwin L."/>
            <person name="Pitluck S."/>
            <person name="Peters L."/>
            <person name="Munk A."/>
            <person name="Detter J.C."/>
            <person name="Han C."/>
            <person name="Tapia R."/>
            <person name="Land M."/>
            <person name="Hauser L."/>
            <person name="Kyrpides N."/>
            <person name="Ivanova N."/>
            <person name="Ovchinnikova G."/>
            <person name="Pagani I."/>
            <person name="Mead D."/>
            <person name="Brumm P."/>
            <person name="Woyke T."/>
        </authorList>
    </citation>
    <scope>NUCLEOTIDE SEQUENCE [LARGE SCALE GENOMIC DNA]</scope>
    <source>
        <strain evidence="11">ATCC 13127 / NRRL B-14078</strain>
    </source>
</reference>
<evidence type="ECO:0000256" key="2">
    <source>
        <dbReference type="ARBA" id="ARBA00006577"/>
    </source>
</evidence>
<dbReference type="STRING" id="593907.Celgi_0116"/>
<feature type="region of interest" description="Disordered" evidence="7">
    <location>
        <begin position="31"/>
        <end position="65"/>
    </location>
</feature>
<evidence type="ECO:0000256" key="4">
    <source>
        <dbReference type="ARBA" id="ARBA00023110"/>
    </source>
</evidence>
<proteinExistence type="inferred from homology"/>
<keyword evidence="5 6" id="KW-0413">Isomerase</keyword>
<evidence type="ECO:0000256" key="5">
    <source>
        <dbReference type="ARBA" id="ARBA00023235"/>
    </source>
</evidence>
<evidence type="ECO:0000313" key="11">
    <source>
        <dbReference type="Proteomes" id="UP000000485"/>
    </source>
</evidence>
<dbReference type="Proteomes" id="UP000000485">
    <property type="component" value="Chromosome"/>
</dbReference>
<feature type="compositionally biased region" description="Low complexity" evidence="7">
    <location>
        <begin position="43"/>
        <end position="65"/>
    </location>
</feature>
<dbReference type="PROSITE" id="PS50059">
    <property type="entry name" value="FKBP_PPIASE"/>
    <property type="match status" value="1"/>
</dbReference>
<feature type="signal peptide" evidence="8">
    <location>
        <begin position="1"/>
        <end position="31"/>
    </location>
</feature>
<evidence type="ECO:0000313" key="10">
    <source>
        <dbReference type="EMBL" id="AEI10648.1"/>
    </source>
</evidence>
<evidence type="ECO:0000256" key="3">
    <source>
        <dbReference type="ARBA" id="ARBA00013194"/>
    </source>
</evidence>
<dbReference type="AlphaFoldDB" id="F8A2T1"/>
<evidence type="ECO:0000259" key="9">
    <source>
        <dbReference type="PROSITE" id="PS50059"/>
    </source>
</evidence>